<keyword evidence="2" id="KW-0472">Membrane</keyword>
<dbReference type="RefSeq" id="WP_121920161.1">
    <property type="nucleotide sequence ID" value="NZ_CP034145.1"/>
</dbReference>
<evidence type="ECO:0000256" key="1">
    <source>
        <dbReference type="SAM" id="MobiDB-lite"/>
    </source>
</evidence>
<dbReference type="Proteomes" id="UP000277326">
    <property type="component" value="Unassembled WGS sequence"/>
</dbReference>
<keyword evidence="2" id="KW-1133">Transmembrane helix</keyword>
<accession>A0A3M0D8E7</accession>
<keyword evidence="2" id="KW-0812">Transmembrane</keyword>
<keyword evidence="6" id="KW-1185">Reference proteome</keyword>
<evidence type="ECO:0000313" key="4">
    <source>
        <dbReference type="EMBL" id="RMB18052.1"/>
    </source>
</evidence>
<dbReference type="EMBL" id="CP034145">
    <property type="protein sequence ID" value="AZH26478.1"/>
    <property type="molecule type" value="Genomic_DNA"/>
</dbReference>
<evidence type="ECO:0000313" key="3">
    <source>
        <dbReference type="EMBL" id="AZH26478.1"/>
    </source>
</evidence>
<name>A0A3M0D8E7_9EURY</name>
<evidence type="ECO:0000256" key="2">
    <source>
        <dbReference type="SAM" id="Phobius"/>
    </source>
</evidence>
<dbReference type="GeneID" id="38472492"/>
<evidence type="ECO:0000313" key="6">
    <source>
        <dbReference type="Proteomes" id="UP000282007"/>
    </source>
</evidence>
<organism evidence="4 5">
    <name type="scientific">Haloplanus aerogenes</name>
    <dbReference type="NCBI Taxonomy" id="660522"/>
    <lineage>
        <taxon>Archaea</taxon>
        <taxon>Methanobacteriati</taxon>
        <taxon>Methanobacteriota</taxon>
        <taxon>Stenosarchaea group</taxon>
        <taxon>Halobacteria</taxon>
        <taxon>Halobacteriales</taxon>
        <taxon>Haloferacaceae</taxon>
        <taxon>Haloplanus</taxon>
    </lineage>
</organism>
<feature type="transmembrane region" description="Helical" evidence="2">
    <location>
        <begin position="12"/>
        <end position="30"/>
    </location>
</feature>
<feature type="compositionally biased region" description="Polar residues" evidence="1">
    <location>
        <begin position="199"/>
        <end position="212"/>
    </location>
</feature>
<sequence>MSFRGDRRAVTVQVGAILLFGILVLLLATYQATIVPQQNEQVEFNHNVEVQQDLLTLRGELLEAADGEQFRAVTIKLGTTYPERALFVNPPPASGTIGTADAGGMGVHNVRATNEETRDYLNGSQEYGTNHVSYRPSYSVYQNAPATTYQSGVLVNGFDSGRAVAISEQSIVRGNEIRLVAVAGNLSRSQVRAMDVQPRSLSTVHQSTTVRDNGSGIEITVPTTLSEDAWESLLRDELDPAGDPNNDRYVTGVTDVAGTDAVRITLEAGRTYRLRTALVGVGMGGETPQPAYVTNVTERNTSLAAGTPLVVEVRDRYNNPVDPTTYPTDVTVNVTEGRDLVAQNRTTVRADGRAQVTYTGGEGTVTLAVERLSGPESEVSFNVTERTTSDSDDSNDTTPNLRVRVDDLTNTDTGAPHYIVSYDASNANGQFDRVEVKFMSDSGGSGTEIGQSERGSVEFQTTYGGNTDYYITLRAYYEDGNGGTTVERIRTVIDEADARNPSDNEDLSESGSPSLASWSIEDRTNNNVRYRFQYDVDTRGNFRNVYLGVISRDGNGGKTVENTTQSGRTWQGSTYGVNAEYKVTILVTDADGVVVEEKMRIDRADGDANGDPP</sequence>
<dbReference type="OrthoDB" id="121941at2157"/>
<evidence type="ECO:0000313" key="5">
    <source>
        <dbReference type="Proteomes" id="UP000277326"/>
    </source>
</evidence>
<dbReference type="EMBL" id="REFS01000003">
    <property type="protein sequence ID" value="RMB18052.1"/>
    <property type="molecule type" value="Genomic_DNA"/>
</dbReference>
<gene>
    <name evidence="4" type="ORF">ATH50_1498</name>
    <name evidence="3" type="ORF">DU502_14360</name>
</gene>
<feature type="region of interest" description="Disordered" evidence="1">
    <location>
        <begin position="494"/>
        <end position="518"/>
    </location>
</feature>
<reference evidence="4 5" key="1">
    <citation type="journal article" date="2015" name="Stand. Genomic Sci.">
        <title>Genomic Encyclopedia of Bacterial and Archaeal Type Strains, Phase III: the genomes of soil and plant-associated and newly described type strains.</title>
        <authorList>
            <person name="Whitman W.B."/>
            <person name="Woyke T."/>
            <person name="Klenk H.P."/>
            <person name="Zhou Y."/>
            <person name="Lilburn T.G."/>
            <person name="Beck B.J."/>
            <person name="De Vos P."/>
            <person name="Vandamme P."/>
            <person name="Eisen J.A."/>
            <person name="Garrity G."/>
            <person name="Hugenholtz P."/>
            <person name="Kyrpides N.C."/>
        </authorList>
    </citation>
    <scope>NUCLEOTIDE SEQUENCE [LARGE SCALE GENOMIC DNA]</scope>
    <source>
        <strain evidence="4 5">CGMCC 1.10124</strain>
    </source>
</reference>
<protein>
    <recommendedName>
        <fullName evidence="7">Big-1 domain-containing protein</fullName>
    </recommendedName>
</protein>
<feature type="region of interest" description="Disordered" evidence="1">
    <location>
        <begin position="197"/>
        <end position="216"/>
    </location>
</feature>
<reference evidence="4" key="3">
    <citation type="submission" date="2018-10" db="EMBL/GenBank/DDBJ databases">
        <authorList>
            <person name="Whitman W."/>
            <person name="Huntemann M."/>
            <person name="Clum A."/>
            <person name="Pillay M."/>
            <person name="Palaniappan K."/>
            <person name="Varghese N."/>
            <person name="Mikhailova N."/>
            <person name="Stamatis D."/>
            <person name="Reddy T."/>
            <person name="Daum C."/>
            <person name="Shapiro N."/>
            <person name="Ivanova N."/>
            <person name="Kyrpides N."/>
            <person name="Woyke T."/>
        </authorList>
    </citation>
    <scope>NUCLEOTIDE SEQUENCE</scope>
    <source>
        <strain evidence="4">CGMCC 1.10124</strain>
    </source>
</reference>
<dbReference type="Proteomes" id="UP000282007">
    <property type="component" value="Chromosome"/>
</dbReference>
<evidence type="ECO:0008006" key="7">
    <source>
        <dbReference type="Google" id="ProtNLM"/>
    </source>
</evidence>
<feature type="region of interest" description="Disordered" evidence="1">
    <location>
        <begin position="376"/>
        <end position="400"/>
    </location>
</feature>
<reference evidence="3 6" key="2">
    <citation type="submission" date="2018-07" db="EMBL/GenBank/DDBJ databases">
        <title>Genome sequences of Haloplanus aerogenes JCM 16430T.</title>
        <authorList>
            <person name="Kim Y.B."/>
            <person name="Roh S.W."/>
        </authorList>
    </citation>
    <scope>NUCLEOTIDE SEQUENCE [LARGE SCALE GENOMIC DNA]</scope>
    <source>
        <strain evidence="3 6">JCM 16430</strain>
    </source>
</reference>
<dbReference type="AlphaFoldDB" id="A0A3M0D8E7"/>
<dbReference type="KEGG" id="haer:DU502_14360"/>
<proteinExistence type="predicted"/>